<dbReference type="EMBL" id="BKCJ010194354">
    <property type="protein sequence ID" value="GEY62190.1"/>
    <property type="molecule type" value="Genomic_DNA"/>
</dbReference>
<sequence length="87" mass="10152">HDCELVPYYVGIVSEEDGCKTWVPDVDASKKPSVGITYHSLEQAYEYYKAYAKKAGFEVRLAQQYRYKNKDKSIKEKNLDIMYFVVV</sequence>
<organism evidence="1">
    <name type="scientific">Tanacetum cinerariifolium</name>
    <name type="common">Dalmatian daisy</name>
    <name type="synonym">Chrysanthemum cinerariifolium</name>
    <dbReference type="NCBI Taxonomy" id="118510"/>
    <lineage>
        <taxon>Eukaryota</taxon>
        <taxon>Viridiplantae</taxon>
        <taxon>Streptophyta</taxon>
        <taxon>Embryophyta</taxon>
        <taxon>Tracheophyta</taxon>
        <taxon>Spermatophyta</taxon>
        <taxon>Magnoliopsida</taxon>
        <taxon>eudicotyledons</taxon>
        <taxon>Gunneridae</taxon>
        <taxon>Pentapetalae</taxon>
        <taxon>asterids</taxon>
        <taxon>campanulids</taxon>
        <taxon>Asterales</taxon>
        <taxon>Asteraceae</taxon>
        <taxon>Asteroideae</taxon>
        <taxon>Anthemideae</taxon>
        <taxon>Anthemidinae</taxon>
        <taxon>Tanacetum</taxon>
    </lineage>
</organism>
<comment type="caution">
    <text evidence="1">The sequence shown here is derived from an EMBL/GenBank/DDBJ whole genome shotgun (WGS) entry which is preliminary data.</text>
</comment>
<name>A0A699HP93_TANCI</name>
<feature type="non-terminal residue" evidence="1">
    <location>
        <position position="1"/>
    </location>
</feature>
<reference evidence="1" key="1">
    <citation type="journal article" date="2019" name="Sci. Rep.">
        <title>Draft genome of Tanacetum cinerariifolium, the natural source of mosquito coil.</title>
        <authorList>
            <person name="Yamashiro T."/>
            <person name="Shiraishi A."/>
            <person name="Satake H."/>
            <person name="Nakayama K."/>
        </authorList>
    </citation>
    <scope>NUCLEOTIDE SEQUENCE</scope>
</reference>
<proteinExistence type="predicted"/>
<accession>A0A699HP93</accession>
<dbReference type="AlphaFoldDB" id="A0A699HP93"/>
<gene>
    <name evidence="1" type="ORF">Tci_434164</name>
</gene>
<evidence type="ECO:0000313" key="1">
    <source>
        <dbReference type="EMBL" id="GEY62190.1"/>
    </source>
</evidence>
<protein>
    <submittedName>
        <fullName evidence="1">FAR1 DNA binding domain, zinc finger, SWIM-type, MULE transposase domain, FHY3/FAR1 family</fullName>
    </submittedName>
</protein>